<evidence type="ECO:0000313" key="1">
    <source>
        <dbReference type="EMBL" id="KAB2935217.1"/>
    </source>
</evidence>
<protein>
    <submittedName>
        <fullName evidence="1">Uncharacterized protein</fullName>
    </submittedName>
</protein>
<organism evidence="1 2">
    <name type="scientific">Leptonema illini</name>
    <dbReference type="NCBI Taxonomy" id="183"/>
    <lineage>
        <taxon>Bacteria</taxon>
        <taxon>Pseudomonadati</taxon>
        <taxon>Spirochaetota</taxon>
        <taxon>Spirochaetia</taxon>
        <taxon>Leptospirales</taxon>
        <taxon>Leptospiraceae</taxon>
        <taxon>Leptonema</taxon>
    </lineage>
</organism>
<proteinExistence type="predicted"/>
<reference evidence="1 2" key="1">
    <citation type="submission" date="2019-10" db="EMBL/GenBank/DDBJ databases">
        <title>Extracellular Electron Transfer in a Candidatus Methanoperedens spp. Enrichment Culture.</title>
        <authorList>
            <person name="Berger S."/>
            <person name="Rangel Shaw D."/>
            <person name="Berben T."/>
            <person name="In 'T Zandt M."/>
            <person name="Frank J."/>
            <person name="Reimann J."/>
            <person name="Jetten M.S.M."/>
            <person name="Welte C.U."/>
        </authorList>
    </citation>
    <scope>NUCLEOTIDE SEQUENCE [LARGE SCALE GENOMIC DNA]</scope>
    <source>
        <strain evidence="1">SB12</strain>
    </source>
</reference>
<sequence length="416" mass="46559">MKRTLTAILILSVVIPFTNCRKGNNEALLSHLFNQRMLVFLKGTYATDYPLGWEEINGNALFVDASETTDVSGLPAYDALPIFLDVGEIRLSTKGYLSTLGELDDEKDAEKFWDVLSPTRQVYCSPNFVLLNNDNSCIDKAGYINYVELFNGRGATYPSRDVGPGAYQHAGVYIRTFFTGHLRQSNTAPVDTVYKVNGYRMNWILGYDPGIDAAMRSVLPSQWFPLHHTTHPGMQNSMYVTGEYIPLGIEIRFNIKENLMVHSFVPSDNSDPATVVGISDWRRPHTSEIDMGGNVLTRARIFYPDFTRTVRVSGGTKDIRYYYAIYYQGECIDGFGNPTCIRDLDQLPLAATPVRAGNDNRMTYIMPGSYVIQCRYDAVRDGYPEQVLSEKNFELPAELGEFNISCVCGGGANDCS</sequence>
<evidence type="ECO:0000313" key="2">
    <source>
        <dbReference type="Proteomes" id="UP000460298"/>
    </source>
</evidence>
<dbReference type="Proteomes" id="UP000460298">
    <property type="component" value="Unassembled WGS sequence"/>
</dbReference>
<comment type="caution">
    <text evidence="1">The sequence shown here is derived from an EMBL/GenBank/DDBJ whole genome shotgun (WGS) entry which is preliminary data.</text>
</comment>
<accession>A0A833H501</accession>
<name>A0A833H501_9LEPT</name>
<dbReference type="EMBL" id="WBUI01000001">
    <property type="protein sequence ID" value="KAB2935217.1"/>
    <property type="molecule type" value="Genomic_DNA"/>
</dbReference>
<dbReference type="AlphaFoldDB" id="A0A833H501"/>
<gene>
    <name evidence="1" type="ORF">F9K24_00380</name>
</gene>